<keyword evidence="2" id="KW-1185">Reference proteome</keyword>
<dbReference type="Proteomes" id="UP000663452">
    <property type="component" value="Chromosome"/>
</dbReference>
<dbReference type="EMBL" id="CP070969">
    <property type="protein sequence ID" value="QSF46214.1"/>
    <property type="molecule type" value="Genomic_DNA"/>
</dbReference>
<reference evidence="1 2" key="1">
    <citation type="submission" date="2021-02" db="EMBL/GenBank/DDBJ databases">
        <title>Paenibacillus tianjinensis sp. nov.</title>
        <authorList>
            <person name="Liu H."/>
        </authorList>
    </citation>
    <scope>NUCLEOTIDE SEQUENCE [LARGE SCALE GENOMIC DNA]</scope>
    <source>
        <strain evidence="1 2">TB2019</strain>
    </source>
</reference>
<accession>A0ABX7LH27</accession>
<protein>
    <recommendedName>
        <fullName evidence="3">Phosphodiester glycosidase domain-containing protein</fullName>
    </recommendedName>
</protein>
<proteinExistence type="predicted"/>
<evidence type="ECO:0000313" key="1">
    <source>
        <dbReference type="EMBL" id="QSF46214.1"/>
    </source>
</evidence>
<sequence length="225" mass="23738">MAYTYSKVTASNGVVLQSIKTSPNEVYMKGLPGGSTIPGQSSDGINGSFFDFGTGSLLTIAVNNDIPVGPGTKDDYGSGYQNAGYARGTLVWDSREQQFSVQIVSSAASLNVISRYQYWAQGGISMTLGNDSTWASIADQQNMPNRTGNAMRAGLVYNNTNNIWLVVTNTLCTAAQFRSAIKEKIGSGTLVNGIFLDGSGSAQLKAGTNVATGDGRKVFSMVALR</sequence>
<evidence type="ECO:0008006" key="3">
    <source>
        <dbReference type="Google" id="ProtNLM"/>
    </source>
</evidence>
<name>A0ABX7LH27_9BACL</name>
<organism evidence="1 2">
    <name type="scientific">Paenibacillus tianjinensis</name>
    <dbReference type="NCBI Taxonomy" id="2810347"/>
    <lineage>
        <taxon>Bacteria</taxon>
        <taxon>Bacillati</taxon>
        <taxon>Bacillota</taxon>
        <taxon>Bacilli</taxon>
        <taxon>Bacillales</taxon>
        <taxon>Paenibacillaceae</taxon>
        <taxon>Paenibacillus</taxon>
    </lineage>
</organism>
<gene>
    <name evidence="1" type="ORF">JRJ22_06300</name>
</gene>
<dbReference type="RefSeq" id="WP_206103708.1">
    <property type="nucleotide sequence ID" value="NZ_CP070969.1"/>
</dbReference>
<evidence type="ECO:0000313" key="2">
    <source>
        <dbReference type="Proteomes" id="UP000663452"/>
    </source>
</evidence>